<dbReference type="SUPFAM" id="SSF82657">
    <property type="entry name" value="BolA-like"/>
    <property type="match status" value="1"/>
</dbReference>
<sequence length="223" mass="24698">MAPVGGTFRIVLQWHSGEWGLGGQSRGELPAPTRITRKNLPHHGWIRTFQSEPPASRMRVHVPRRDTSRPLGLSVDWSYPSDREVDIPSELASRVRPRSTDTYRRTKHLQVIDFPDEFSTSGAVSSAPAETEAVAPAATSELKKPGFLSEGESQVWDILLAEFAPTQLVVQDISGGCGSMYGIEICSEKFRGLNMLKQQRLVNASLGDLVKQWHGVQLKTRAP</sequence>
<evidence type="ECO:0000256" key="2">
    <source>
        <dbReference type="RuleBase" id="RU003860"/>
    </source>
</evidence>
<dbReference type="Proteomes" id="UP001304895">
    <property type="component" value="Unassembled WGS sequence"/>
</dbReference>
<dbReference type="Pfam" id="PF01722">
    <property type="entry name" value="BolA"/>
    <property type="match status" value="1"/>
</dbReference>
<reference evidence="3" key="1">
    <citation type="journal article" date="2023" name="Mol. Phylogenet. Evol.">
        <title>Genome-scale phylogeny and comparative genomics of the fungal order Sordariales.</title>
        <authorList>
            <person name="Hensen N."/>
            <person name="Bonometti L."/>
            <person name="Westerberg I."/>
            <person name="Brannstrom I.O."/>
            <person name="Guillou S."/>
            <person name="Cros-Aarteil S."/>
            <person name="Calhoun S."/>
            <person name="Haridas S."/>
            <person name="Kuo A."/>
            <person name="Mondo S."/>
            <person name="Pangilinan J."/>
            <person name="Riley R."/>
            <person name="LaButti K."/>
            <person name="Andreopoulos B."/>
            <person name="Lipzen A."/>
            <person name="Chen C."/>
            <person name="Yan M."/>
            <person name="Daum C."/>
            <person name="Ng V."/>
            <person name="Clum A."/>
            <person name="Steindorff A."/>
            <person name="Ohm R.A."/>
            <person name="Martin F."/>
            <person name="Silar P."/>
            <person name="Natvig D.O."/>
            <person name="Lalanne C."/>
            <person name="Gautier V."/>
            <person name="Ament-Velasquez S.L."/>
            <person name="Kruys A."/>
            <person name="Hutchinson M.I."/>
            <person name="Powell A.J."/>
            <person name="Barry K."/>
            <person name="Miller A.N."/>
            <person name="Grigoriev I.V."/>
            <person name="Debuchy R."/>
            <person name="Gladieux P."/>
            <person name="Hiltunen Thoren M."/>
            <person name="Johannesson H."/>
        </authorList>
    </citation>
    <scope>NUCLEOTIDE SEQUENCE</scope>
    <source>
        <strain evidence="3">CBS 123565</strain>
    </source>
</reference>
<comment type="caution">
    <text evidence="3">The sequence shown here is derived from an EMBL/GenBank/DDBJ whole genome shotgun (WGS) entry which is preliminary data.</text>
</comment>
<comment type="similarity">
    <text evidence="1 2">Belongs to the BolA/IbaG family.</text>
</comment>
<dbReference type="AlphaFoldDB" id="A0AAN6UM12"/>
<evidence type="ECO:0000313" key="3">
    <source>
        <dbReference type="EMBL" id="KAK4135229.1"/>
    </source>
</evidence>
<evidence type="ECO:0000313" key="4">
    <source>
        <dbReference type="Proteomes" id="UP001304895"/>
    </source>
</evidence>
<dbReference type="Gene3D" id="3.30.300.90">
    <property type="entry name" value="BolA-like"/>
    <property type="match status" value="1"/>
</dbReference>
<reference evidence="3" key="2">
    <citation type="submission" date="2023-05" db="EMBL/GenBank/DDBJ databases">
        <authorList>
            <consortium name="Lawrence Berkeley National Laboratory"/>
            <person name="Steindorff A."/>
            <person name="Hensen N."/>
            <person name="Bonometti L."/>
            <person name="Westerberg I."/>
            <person name="Brannstrom I.O."/>
            <person name="Guillou S."/>
            <person name="Cros-Aarteil S."/>
            <person name="Calhoun S."/>
            <person name="Haridas S."/>
            <person name="Kuo A."/>
            <person name="Mondo S."/>
            <person name="Pangilinan J."/>
            <person name="Riley R."/>
            <person name="Labutti K."/>
            <person name="Andreopoulos B."/>
            <person name="Lipzen A."/>
            <person name="Chen C."/>
            <person name="Yanf M."/>
            <person name="Daum C."/>
            <person name="Ng V."/>
            <person name="Clum A."/>
            <person name="Ohm R."/>
            <person name="Martin F."/>
            <person name="Silar P."/>
            <person name="Natvig D."/>
            <person name="Lalanne C."/>
            <person name="Gautier V."/>
            <person name="Ament-Velasquez S.L."/>
            <person name="Kruys A."/>
            <person name="Hutchinson M.I."/>
            <person name="Powell A.J."/>
            <person name="Barry K."/>
            <person name="Miller A.N."/>
            <person name="Grigoriev I.V."/>
            <person name="Debuchy R."/>
            <person name="Gladieux P."/>
            <person name="Thoren M.H."/>
            <person name="Johannesson H."/>
        </authorList>
    </citation>
    <scope>NUCLEOTIDE SEQUENCE</scope>
    <source>
        <strain evidence="3">CBS 123565</strain>
    </source>
</reference>
<dbReference type="PANTHER" id="PTHR46188:SF1">
    <property type="entry name" value="BOLA-LIKE PROTEIN 3"/>
    <property type="match status" value="1"/>
</dbReference>
<keyword evidence="4" id="KW-1185">Reference proteome</keyword>
<dbReference type="InterPro" id="IPR052275">
    <property type="entry name" value="Mt_Fe-S_assembly_factor"/>
</dbReference>
<dbReference type="EMBL" id="MU853406">
    <property type="protein sequence ID" value="KAK4135229.1"/>
    <property type="molecule type" value="Genomic_DNA"/>
</dbReference>
<dbReference type="PANTHER" id="PTHR46188">
    <property type="entry name" value="BOLA-LIKE PROTEIN 3"/>
    <property type="match status" value="1"/>
</dbReference>
<dbReference type="GO" id="GO:0005759">
    <property type="term" value="C:mitochondrial matrix"/>
    <property type="evidence" value="ECO:0007669"/>
    <property type="project" value="TreeGrafter"/>
</dbReference>
<accession>A0AAN6UM12</accession>
<organism evidence="3 4">
    <name type="scientific">Trichocladium antarcticum</name>
    <dbReference type="NCBI Taxonomy" id="1450529"/>
    <lineage>
        <taxon>Eukaryota</taxon>
        <taxon>Fungi</taxon>
        <taxon>Dikarya</taxon>
        <taxon>Ascomycota</taxon>
        <taxon>Pezizomycotina</taxon>
        <taxon>Sordariomycetes</taxon>
        <taxon>Sordariomycetidae</taxon>
        <taxon>Sordariales</taxon>
        <taxon>Chaetomiaceae</taxon>
        <taxon>Trichocladium</taxon>
    </lineage>
</organism>
<protein>
    <submittedName>
        <fullName evidence="3">Bola-like protein</fullName>
    </submittedName>
</protein>
<dbReference type="InterPro" id="IPR036065">
    <property type="entry name" value="BolA-like_sf"/>
</dbReference>
<evidence type="ECO:0000256" key="1">
    <source>
        <dbReference type="ARBA" id="ARBA00005578"/>
    </source>
</evidence>
<dbReference type="InterPro" id="IPR002634">
    <property type="entry name" value="BolA"/>
</dbReference>
<gene>
    <name evidence="3" type="ORF">BT67DRAFT_433377</name>
</gene>
<proteinExistence type="inferred from homology"/>
<name>A0AAN6UM12_9PEZI</name>